<dbReference type="EMBL" id="GBRH01238284">
    <property type="protein sequence ID" value="JAD59611.1"/>
    <property type="molecule type" value="Transcribed_RNA"/>
</dbReference>
<sequence>MRILQICVINVLGLPWLEGTNFDQLKVWPCVWNCGSWAFRYQPNDALSVSGMAIEEINLARMVLCFGKIMCSYFLAPQEVSIHTIHGAGV</sequence>
<feature type="chain" id="PRO_5002044109" evidence="1">
    <location>
        <begin position="20"/>
        <end position="90"/>
    </location>
</feature>
<organism evidence="2">
    <name type="scientific">Arundo donax</name>
    <name type="common">Giant reed</name>
    <name type="synonym">Donax arundinaceus</name>
    <dbReference type="NCBI Taxonomy" id="35708"/>
    <lineage>
        <taxon>Eukaryota</taxon>
        <taxon>Viridiplantae</taxon>
        <taxon>Streptophyta</taxon>
        <taxon>Embryophyta</taxon>
        <taxon>Tracheophyta</taxon>
        <taxon>Spermatophyta</taxon>
        <taxon>Magnoliopsida</taxon>
        <taxon>Liliopsida</taxon>
        <taxon>Poales</taxon>
        <taxon>Poaceae</taxon>
        <taxon>PACMAD clade</taxon>
        <taxon>Arundinoideae</taxon>
        <taxon>Arundineae</taxon>
        <taxon>Arundo</taxon>
    </lineage>
</organism>
<dbReference type="AlphaFoldDB" id="A0A0A9B8I8"/>
<evidence type="ECO:0000313" key="2">
    <source>
        <dbReference type="EMBL" id="JAD59611.1"/>
    </source>
</evidence>
<proteinExistence type="predicted"/>
<name>A0A0A9B8I8_ARUDO</name>
<evidence type="ECO:0000256" key="1">
    <source>
        <dbReference type="SAM" id="SignalP"/>
    </source>
</evidence>
<accession>A0A0A9B8I8</accession>
<reference evidence="2" key="2">
    <citation type="journal article" date="2015" name="Data Brief">
        <title>Shoot transcriptome of the giant reed, Arundo donax.</title>
        <authorList>
            <person name="Barrero R.A."/>
            <person name="Guerrero F.D."/>
            <person name="Moolhuijzen P."/>
            <person name="Goolsby J.A."/>
            <person name="Tidwell J."/>
            <person name="Bellgard S.E."/>
            <person name="Bellgard M.I."/>
        </authorList>
    </citation>
    <scope>NUCLEOTIDE SEQUENCE</scope>
    <source>
        <tissue evidence="2">Shoot tissue taken approximately 20 cm above the soil surface</tissue>
    </source>
</reference>
<keyword evidence="1" id="KW-0732">Signal</keyword>
<feature type="signal peptide" evidence="1">
    <location>
        <begin position="1"/>
        <end position="19"/>
    </location>
</feature>
<reference evidence="2" key="1">
    <citation type="submission" date="2014-09" db="EMBL/GenBank/DDBJ databases">
        <authorList>
            <person name="Magalhaes I.L.F."/>
            <person name="Oliveira U."/>
            <person name="Santos F.R."/>
            <person name="Vidigal T.H.D.A."/>
            <person name="Brescovit A.D."/>
            <person name="Santos A.J."/>
        </authorList>
    </citation>
    <scope>NUCLEOTIDE SEQUENCE</scope>
    <source>
        <tissue evidence="2">Shoot tissue taken approximately 20 cm above the soil surface</tissue>
    </source>
</reference>
<protein>
    <submittedName>
        <fullName evidence="2">Uncharacterized protein</fullName>
    </submittedName>
</protein>